<dbReference type="AlphaFoldDB" id="A0A843VIR8"/>
<evidence type="ECO:0000313" key="3">
    <source>
        <dbReference type="Proteomes" id="UP000652761"/>
    </source>
</evidence>
<name>A0A843VIR8_COLES</name>
<organism evidence="2 3">
    <name type="scientific">Colocasia esculenta</name>
    <name type="common">Wild taro</name>
    <name type="synonym">Arum esculentum</name>
    <dbReference type="NCBI Taxonomy" id="4460"/>
    <lineage>
        <taxon>Eukaryota</taxon>
        <taxon>Viridiplantae</taxon>
        <taxon>Streptophyta</taxon>
        <taxon>Embryophyta</taxon>
        <taxon>Tracheophyta</taxon>
        <taxon>Spermatophyta</taxon>
        <taxon>Magnoliopsida</taxon>
        <taxon>Liliopsida</taxon>
        <taxon>Araceae</taxon>
        <taxon>Aroideae</taxon>
        <taxon>Colocasieae</taxon>
        <taxon>Colocasia</taxon>
    </lineage>
</organism>
<evidence type="ECO:0000313" key="2">
    <source>
        <dbReference type="EMBL" id="MQL94327.1"/>
    </source>
</evidence>
<feature type="compositionally biased region" description="Low complexity" evidence="1">
    <location>
        <begin position="31"/>
        <end position="47"/>
    </location>
</feature>
<evidence type="ECO:0000256" key="1">
    <source>
        <dbReference type="SAM" id="MobiDB-lite"/>
    </source>
</evidence>
<feature type="region of interest" description="Disordered" evidence="1">
    <location>
        <begin position="23"/>
        <end position="50"/>
    </location>
</feature>
<keyword evidence="3" id="KW-1185">Reference proteome</keyword>
<sequence>MALAKASRLYDHKGLTNILPDIGPRAEPICSSSPPSVARSSSSPPSSTEWSVFCGHVSV</sequence>
<comment type="caution">
    <text evidence="2">The sequence shown here is derived from an EMBL/GenBank/DDBJ whole genome shotgun (WGS) entry which is preliminary data.</text>
</comment>
<dbReference type="EMBL" id="NMUH01001661">
    <property type="protein sequence ID" value="MQL94327.1"/>
    <property type="molecule type" value="Genomic_DNA"/>
</dbReference>
<reference evidence="2" key="1">
    <citation type="submission" date="2017-07" db="EMBL/GenBank/DDBJ databases">
        <title>Taro Niue Genome Assembly and Annotation.</title>
        <authorList>
            <person name="Atibalentja N."/>
            <person name="Keating K."/>
            <person name="Fields C.J."/>
        </authorList>
    </citation>
    <scope>NUCLEOTIDE SEQUENCE</scope>
    <source>
        <strain evidence="2">Niue_2</strain>
        <tissue evidence="2">Leaf</tissue>
    </source>
</reference>
<accession>A0A843VIR8</accession>
<proteinExistence type="predicted"/>
<dbReference type="Proteomes" id="UP000652761">
    <property type="component" value="Unassembled WGS sequence"/>
</dbReference>
<protein>
    <submittedName>
        <fullName evidence="2">Uncharacterized protein</fullName>
    </submittedName>
</protein>
<gene>
    <name evidence="2" type="ORF">Taro_026980</name>
</gene>